<accession>A0A319F0K4</accession>
<evidence type="ECO:0000256" key="1">
    <source>
        <dbReference type="SAM" id="SignalP"/>
    </source>
</evidence>
<evidence type="ECO:0000313" key="2">
    <source>
        <dbReference type="EMBL" id="PYH97992.1"/>
    </source>
</evidence>
<dbReference type="Proteomes" id="UP000247810">
    <property type="component" value="Unassembled WGS sequence"/>
</dbReference>
<name>A0A319F0K4_9EURO</name>
<protein>
    <submittedName>
        <fullName evidence="2">Uncharacterized protein</fullName>
    </submittedName>
</protein>
<organism evidence="2 3">
    <name type="scientific">Aspergillus ellipticus CBS 707.79</name>
    <dbReference type="NCBI Taxonomy" id="1448320"/>
    <lineage>
        <taxon>Eukaryota</taxon>
        <taxon>Fungi</taxon>
        <taxon>Dikarya</taxon>
        <taxon>Ascomycota</taxon>
        <taxon>Pezizomycotina</taxon>
        <taxon>Eurotiomycetes</taxon>
        <taxon>Eurotiomycetidae</taxon>
        <taxon>Eurotiales</taxon>
        <taxon>Aspergillaceae</taxon>
        <taxon>Aspergillus</taxon>
        <taxon>Aspergillus subgen. Circumdati</taxon>
    </lineage>
</organism>
<feature type="chain" id="PRO_5016389700" evidence="1">
    <location>
        <begin position="27"/>
        <end position="54"/>
    </location>
</feature>
<dbReference type="AlphaFoldDB" id="A0A319F0K4"/>
<keyword evidence="3" id="KW-1185">Reference proteome</keyword>
<reference evidence="2 3" key="1">
    <citation type="submission" date="2018-02" db="EMBL/GenBank/DDBJ databases">
        <title>The genomes of Aspergillus section Nigri reveals drivers in fungal speciation.</title>
        <authorList>
            <consortium name="DOE Joint Genome Institute"/>
            <person name="Vesth T.C."/>
            <person name="Nybo J."/>
            <person name="Theobald S."/>
            <person name="Brandl J."/>
            <person name="Frisvad J.C."/>
            <person name="Nielsen K.F."/>
            <person name="Lyhne E.K."/>
            <person name="Kogle M.E."/>
            <person name="Kuo A."/>
            <person name="Riley R."/>
            <person name="Clum A."/>
            <person name="Nolan M."/>
            <person name="Lipzen A."/>
            <person name="Salamov A."/>
            <person name="Henrissat B."/>
            <person name="Wiebenga A."/>
            <person name="De vries R.P."/>
            <person name="Grigoriev I.V."/>
            <person name="Mortensen U.H."/>
            <person name="Andersen M.R."/>
            <person name="Baker S.E."/>
        </authorList>
    </citation>
    <scope>NUCLEOTIDE SEQUENCE [LARGE SCALE GENOMIC DNA]</scope>
    <source>
        <strain evidence="2 3">CBS 707.79</strain>
    </source>
</reference>
<sequence length="54" mass="6226">MSCCLKCIMPFFSFFSFFLTPLTVDTAAVECGYIFQVSHGPVYNRFKMVNLNFI</sequence>
<gene>
    <name evidence="2" type="ORF">BO71DRAFT_88383</name>
</gene>
<proteinExistence type="predicted"/>
<feature type="signal peptide" evidence="1">
    <location>
        <begin position="1"/>
        <end position="26"/>
    </location>
</feature>
<evidence type="ECO:0000313" key="3">
    <source>
        <dbReference type="Proteomes" id="UP000247810"/>
    </source>
</evidence>
<dbReference type="VEuPathDB" id="FungiDB:BO71DRAFT_88383"/>
<dbReference type="EMBL" id="KZ825816">
    <property type="protein sequence ID" value="PYH97992.1"/>
    <property type="molecule type" value="Genomic_DNA"/>
</dbReference>
<keyword evidence="1" id="KW-0732">Signal</keyword>